<dbReference type="PRINTS" id="PR01438">
    <property type="entry name" value="UNVRSLSTRESS"/>
</dbReference>
<gene>
    <name evidence="4" type="ORF">J4E96_16905</name>
</gene>
<dbReference type="Proteomes" id="UP000663937">
    <property type="component" value="Chromosome"/>
</dbReference>
<dbReference type="PANTHER" id="PTHR46268:SF6">
    <property type="entry name" value="UNIVERSAL STRESS PROTEIN UP12"/>
    <property type="match status" value="1"/>
</dbReference>
<evidence type="ECO:0000313" key="5">
    <source>
        <dbReference type="Proteomes" id="UP000663937"/>
    </source>
</evidence>
<dbReference type="AlphaFoldDB" id="A0A8A4ZAS4"/>
<feature type="region of interest" description="Disordered" evidence="2">
    <location>
        <begin position="300"/>
        <end position="322"/>
    </location>
</feature>
<dbReference type="EMBL" id="CP071868">
    <property type="protein sequence ID" value="QTE28974.1"/>
    <property type="molecule type" value="Genomic_DNA"/>
</dbReference>
<feature type="domain" description="UspA" evidence="3">
    <location>
        <begin position="7"/>
        <end position="142"/>
    </location>
</feature>
<dbReference type="KEGG" id="psic:J4E96_16905"/>
<reference evidence="4" key="1">
    <citation type="submission" date="2021-03" db="EMBL/GenBank/DDBJ databases">
        <title>Pengzhenrongella sicca gen. nov., sp. nov., a new member of suborder Micrococcineae isolated from High-Arctic tundra soil.</title>
        <authorList>
            <person name="Peng F."/>
        </authorList>
    </citation>
    <scope>NUCLEOTIDE SEQUENCE</scope>
    <source>
        <strain evidence="4">LRZ-2</strain>
    </source>
</reference>
<dbReference type="Pfam" id="PF00582">
    <property type="entry name" value="Usp"/>
    <property type="match status" value="2"/>
</dbReference>
<dbReference type="Gene3D" id="3.40.50.620">
    <property type="entry name" value="HUPs"/>
    <property type="match status" value="2"/>
</dbReference>
<dbReference type="InterPro" id="IPR014729">
    <property type="entry name" value="Rossmann-like_a/b/a_fold"/>
</dbReference>
<dbReference type="PANTHER" id="PTHR46268">
    <property type="entry name" value="STRESS RESPONSE PROTEIN NHAX"/>
    <property type="match status" value="1"/>
</dbReference>
<keyword evidence="5" id="KW-1185">Reference proteome</keyword>
<dbReference type="InterPro" id="IPR006016">
    <property type="entry name" value="UspA"/>
</dbReference>
<name>A0A8A4ZAS4_9MICO</name>
<accession>A0A8A4ZAS4</accession>
<dbReference type="InterPro" id="IPR006015">
    <property type="entry name" value="Universal_stress_UspA"/>
</dbReference>
<evidence type="ECO:0000259" key="3">
    <source>
        <dbReference type="Pfam" id="PF00582"/>
    </source>
</evidence>
<evidence type="ECO:0000313" key="4">
    <source>
        <dbReference type="EMBL" id="QTE28974.1"/>
    </source>
</evidence>
<feature type="compositionally biased region" description="Basic and acidic residues" evidence="2">
    <location>
        <begin position="301"/>
        <end position="311"/>
    </location>
</feature>
<evidence type="ECO:0000256" key="1">
    <source>
        <dbReference type="ARBA" id="ARBA00008791"/>
    </source>
</evidence>
<organism evidence="4 5">
    <name type="scientific">Pengzhenrongella sicca</name>
    <dbReference type="NCBI Taxonomy" id="2819238"/>
    <lineage>
        <taxon>Bacteria</taxon>
        <taxon>Bacillati</taxon>
        <taxon>Actinomycetota</taxon>
        <taxon>Actinomycetes</taxon>
        <taxon>Micrococcales</taxon>
        <taxon>Pengzhenrongella</taxon>
    </lineage>
</organism>
<feature type="domain" description="UspA" evidence="3">
    <location>
        <begin position="160"/>
        <end position="298"/>
    </location>
</feature>
<evidence type="ECO:0000256" key="2">
    <source>
        <dbReference type="SAM" id="MobiDB-lite"/>
    </source>
</evidence>
<dbReference type="RefSeq" id="WP_227423230.1">
    <property type="nucleotide sequence ID" value="NZ_CP071868.1"/>
</dbReference>
<proteinExistence type="inferred from homology"/>
<dbReference type="SUPFAM" id="SSF52402">
    <property type="entry name" value="Adenine nucleotide alpha hydrolases-like"/>
    <property type="match status" value="2"/>
</dbReference>
<comment type="similarity">
    <text evidence="1">Belongs to the universal stress protein A family.</text>
</comment>
<protein>
    <submittedName>
        <fullName evidence="4">Universal stress protein</fullName>
    </submittedName>
</protein>
<sequence>MARDDVVLVGVDGSAASLHALDWAAAEAITLGYSLQLVCSYALPSFTAASLDGGYAALDDTAIQEGARAVLAEARARADVLGVRATASVATGDAAGVLVEMSRKARLAVVGTRGRGGFADRLLGTVSSALPAHAFCPTVVVPMRAQTGEGDLEVTPSRPVRRIVVGVDGSPASDVALRRAIREAKAWGAELTAVAGVPLGSGGSALAWLPAAVDHEAVLADVAEGLAVVVERALVDHPGVEVKRHVLDGTGAALLTEFSTATDLVVVGSRGRGGFAGLLMGSTSQAVLHHAACPVMVVTSRSEDGPTEHQGRVTGIGDLYPT</sequence>